<feature type="domain" description="Integrase catalytic" evidence="4">
    <location>
        <begin position="270"/>
        <end position="454"/>
    </location>
</feature>
<reference evidence="5" key="2">
    <citation type="journal article" date="2024" name="Plant">
        <title>Genomic evolution and insights into agronomic trait innovations of Sesamum species.</title>
        <authorList>
            <person name="Miao H."/>
            <person name="Wang L."/>
            <person name="Qu L."/>
            <person name="Liu H."/>
            <person name="Sun Y."/>
            <person name="Le M."/>
            <person name="Wang Q."/>
            <person name="Wei S."/>
            <person name="Zheng Y."/>
            <person name="Lin W."/>
            <person name="Duan Y."/>
            <person name="Cao H."/>
            <person name="Xiong S."/>
            <person name="Wang X."/>
            <person name="Wei L."/>
            <person name="Li C."/>
            <person name="Ma Q."/>
            <person name="Ju M."/>
            <person name="Zhao R."/>
            <person name="Li G."/>
            <person name="Mu C."/>
            <person name="Tian Q."/>
            <person name="Mei H."/>
            <person name="Zhang T."/>
            <person name="Gao T."/>
            <person name="Zhang H."/>
        </authorList>
    </citation>
    <scope>NUCLEOTIDE SEQUENCE</scope>
    <source>
        <strain evidence="5">G02</strain>
    </source>
</reference>
<accession>A0AAW2SJN9</accession>
<evidence type="ECO:0000313" key="5">
    <source>
        <dbReference type="EMBL" id="KAL0392633.1"/>
    </source>
</evidence>
<dbReference type="Pfam" id="PF07727">
    <property type="entry name" value="RVT_2"/>
    <property type="match status" value="1"/>
</dbReference>
<dbReference type="PROSITE" id="PS50994">
    <property type="entry name" value="INTEGRASE"/>
    <property type="match status" value="1"/>
</dbReference>
<dbReference type="EMBL" id="JACGWJ010000010">
    <property type="protein sequence ID" value="KAL0392633.1"/>
    <property type="molecule type" value="Genomic_DNA"/>
</dbReference>
<dbReference type="GO" id="GO:0015074">
    <property type="term" value="P:DNA integration"/>
    <property type="evidence" value="ECO:0007669"/>
    <property type="project" value="InterPro"/>
</dbReference>
<evidence type="ECO:0000256" key="1">
    <source>
        <dbReference type="ARBA" id="ARBA00022750"/>
    </source>
</evidence>
<dbReference type="Pfam" id="PF00098">
    <property type="entry name" value="zf-CCHC"/>
    <property type="match status" value="1"/>
</dbReference>
<keyword evidence="2" id="KW-0479">Metal-binding</keyword>
<dbReference type="Pfam" id="PF14223">
    <property type="entry name" value="Retrotran_gag_2"/>
    <property type="match status" value="1"/>
</dbReference>
<dbReference type="InterPro" id="IPR013103">
    <property type="entry name" value="RVT_2"/>
</dbReference>
<evidence type="ECO:0000259" key="3">
    <source>
        <dbReference type="PROSITE" id="PS50158"/>
    </source>
</evidence>
<dbReference type="SUPFAM" id="SSF56672">
    <property type="entry name" value="DNA/RNA polymerases"/>
    <property type="match status" value="1"/>
</dbReference>
<dbReference type="GO" id="GO:0004190">
    <property type="term" value="F:aspartic-type endopeptidase activity"/>
    <property type="evidence" value="ECO:0007669"/>
    <property type="project" value="UniProtKB-KW"/>
</dbReference>
<dbReference type="SUPFAM" id="SSF53098">
    <property type="entry name" value="Ribonuclease H-like"/>
    <property type="match status" value="1"/>
</dbReference>
<dbReference type="InterPro" id="IPR001584">
    <property type="entry name" value="Integrase_cat-core"/>
</dbReference>
<gene>
    <name evidence="5" type="ORF">Sradi_2486100</name>
</gene>
<dbReference type="InterPro" id="IPR036397">
    <property type="entry name" value="RNaseH_sf"/>
</dbReference>
<keyword evidence="1" id="KW-0645">Protease</keyword>
<dbReference type="SUPFAM" id="SSF57756">
    <property type="entry name" value="Retrovirus zinc finger-like domains"/>
    <property type="match status" value="1"/>
</dbReference>
<dbReference type="Gene3D" id="4.10.60.10">
    <property type="entry name" value="Zinc finger, CCHC-type"/>
    <property type="match status" value="1"/>
</dbReference>
<sequence>MAEPISVAIPIAPKVDLTVIQVTKPEPTDTDPKTAEIAQWTERDQIGRGAILSALSNTLFDVYCSDSYTAKSLWDELDRKYNTEEQGLEKYSVSKFMRYQMVEDRSVAEQTHEIINLEHALADAEMKLPEKFLVMSIVDKFPKSWENFGMTLKHQKGRLSLDDLMIAISIEEEHRNQTHKMPVEHQPRANLIVGKQRVNKINSNSKAINKGKTTKNKKPKANKPCWNCGQVGHWAKLCPNKKAKTGQAVVNMVVGGSSGASTSGATEGYVSIQPELLTIYEPCDWLIDTGANVHVCADKSLFVSYQAITGKTVSMGNSSTAEVLGIGSVDLKFPSGRILSLKRVHHVPTVRRNIISGSVIVREGYELAFKFNKVVIQQFGIFVGKETPPYSPSSNGVAERKNRTFKDMINSLLLTFELPKYLWGEALNTACHILNRVPLKHNTSTPFELWKVFLGYVETSYALRVLVIKSEIPGIEVNTILEFRDAMTNVGVNPNSASLSHEESDIPRRSKRARVVKDFGSDFVTYNIEDDPVTFKDAMASLEAKQWKEAVKSEMDSIVSNGTWIGGKGFKQKEGIDYFDTYSPVARLTTIRVLIALASVYNLSIHQMDVKTAFLYGELDEEIYMDQPEGFVAHGNERKVCKLVKSLYGLKQAPKQWHEKFDQTILAFGFSVNENDKCIYCKVKGDRIIILCLYVDDILLIGSCIEIITETKSFLKNKFEMKDMGEADVILGIKLIRSTDGIAISQSHYVEKILEKFGYQNSRIAKTPYDSSVALFKNESGVSVAQLRYSQIIGSLQYLANGTRPDISLSVSKLARYTSCPNKTHWGALDRVLRYLKGTVSLAIHYGRFPAVLEGYSDASWIAKNSGSNGCSGYVFTLGGGAVSWKSAKQTLITRSTFEAELCALDTTGTEAEWLFGLLSQLPIVSQPLPPIAVHCDSQTTIAKVRSRKYNQKTKRHIQVRLKSIRALVSDRVIGIDFVGTKDNVADPLTKGLDLSQVNKSRLGMGLKTHQ</sequence>
<evidence type="ECO:0000256" key="2">
    <source>
        <dbReference type="PROSITE-ProRule" id="PRU00047"/>
    </source>
</evidence>
<keyword evidence="2" id="KW-0862">Zinc</keyword>
<dbReference type="PANTHER" id="PTHR47592:SF27">
    <property type="entry name" value="OS08G0421700 PROTEIN"/>
    <property type="match status" value="1"/>
</dbReference>
<dbReference type="AlphaFoldDB" id="A0AAW2SJN9"/>
<dbReference type="SMART" id="SM00343">
    <property type="entry name" value="ZnF_C2HC"/>
    <property type="match status" value="1"/>
</dbReference>
<keyword evidence="1" id="KW-0378">Hydrolase</keyword>
<comment type="caution">
    <text evidence="5">The sequence shown here is derived from an EMBL/GenBank/DDBJ whole genome shotgun (WGS) entry which is preliminary data.</text>
</comment>
<name>A0AAW2SJN9_SESRA</name>
<dbReference type="InterPro" id="IPR036875">
    <property type="entry name" value="Znf_CCHC_sf"/>
</dbReference>
<keyword evidence="1" id="KW-0064">Aspartyl protease</keyword>
<dbReference type="InterPro" id="IPR012337">
    <property type="entry name" value="RNaseH-like_sf"/>
</dbReference>
<dbReference type="PROSITE" id="PS50158">
    <property type="entry name" value="ZF_CCHC"/>
    <property type="match status" value="1"/>
</dbReference>
<organism evidence="5">
    <name type="scientific">Sesamum radiatum</name>
    <name type="common">Black benniseed</name>
    <dbReference type="NCBI Taxonomy" id="300843"/>
    <lineage>
        <taxon>Eukaryota</taxon>
        <taxon>Viridiplantae</taxon>
        <taxon>Streptophyta</taxon>
        <taxon>Embryophyta</taxon>
        <taxon>Tracheophyta</taxon>
        <taxon>Spermatophyta</taxon>
        <taxon>Magnoliopsida</taxon>
        <taxon>eudicotyledons</taxon>
        <taxon>Gunneridae</taxon>
        <taxon>Pentapetalae</taxon>
        <taxon>asterids</taxon>
        <taxon>lamiids</taxon>
        <taxon>Lamiales</taxon>
        <taxon>Pedaliaceae</taxon>
        <taxon>Sesamum</taxon>
    </lineage>
</organism>
<dbReference type="GO" id="GO:0008270">
    <property type="term" value="F:zinc ion binding"/>
    <property type="evidence" value="ECO:0007669"/>
    <property type="project" value="UniProtKB-KW"/>
</dbReference>
<dbReference type="Gene3D" id="3.30.420.10">
    <property type="entry name" value="Ribonuclease H-like superfamily/Ribonuclease H"/>
    <property type="match status" value="1"/>
</dbReference>
<dbReference type="GO" id="GO:0003676">
    <property type="term" value="F:nucleic acid binding"/>
    <property type="evidence" value="ECO:0007669"/>
    <property type="project" value="InterPro"/>
</dbReference>
<dbReference type="InterPro" id="IPR054722">
    <property type="entry name" value="PolX-like_BBD"/>
</dbReference>
<reference evidence="5" key="1">
    <citation type="submission" date="2020-06" db="EMBL/GenBank/DDBJ databases">
        <authorList>
            <person name="Li T."/>
            <person name="Hu X."/>
            <person name="Zhang T."/>
            <person name="Song X."/>
            <person name="Zhang H."/>
            <person name="Dai N."/>
            <person name="Sheng W."/>
            <person name="Hou X."/>
            <person name="Wei L."/>
        </authorList>
    </citation>
    <scope>NUCLEOTIDE SEQUENCE</scope>
    <source>
        <strain evidence="5">G02</strain>
        <tissue evidence="5">Leaf</tissue>
    </source>
</reference>
<proteinExistence type="predicted"/>
<dbReference type="PANTHER" id="PTHR47592">
    <property type="entry name" value="PBF68 PROTEIN"/>
    <property type="match status" value="1"/>
</dbReference>
<evidence type="ECO:0000259" key="4">
    <source>
        <dbReference type="PROSITE" id="PS50994"/>
    </source>
</evidence>
<dbReference type="InterPro" id="IPR043502">
    <property type="entry name" value="DNA/RNA_pol_sf"/>
</dbReference>
<dbReference type="InterPro" id="IPR001878">
    <property type="entry name" value="Znf_CCHC"/>
</dbReference>
<feature type="domain" description="CCHC-type" evidence="3">
    <location>
        <begin position="225"/>
        <end position="240"/>
    </location>
</feature>
<dbReference type="CDD" id="cd09272">
    <property type="entry name" value="RNase_HI_RT_Ty1"/>
    <property type="match status" value="1"/>
</dbReference>
<protein>
    <submittedName>
        <fullName evidence="5">Retrovirus-related Pol polyprotein from transposon TNT 1-94</fullName>
    </submittedName>
</protein>
<keyword evidence="2" id="KW-0863">Zinc-finger</keyword>
<dbReference type="Pfam" id="PF22936">
    <property type="entry name" value="Pol_BBD"/>
    <property type="match status" value="1"/>
</dbReference>